<comment type="similarity">
    <text evidence="1">Belongs to the neurexin family.</text>
</comment>
<dbReference type="InterPro" id="IPR008979">
    <property type="entry name" value="Galactose-bd-like_sf"/>
</dbReference>
<evidence type="ECO:0000256" key="1">
    <source>
        <dbReference type="ARBA" id="ARBA00010241"/>
    </source>
</evidence>
<dbReference type="FunFam" id="2.60.120.260:FF:000016">
    <property type="entry name" value="Contactin-associated protein-like 4 isoform 1"/>
    <property type="match status" value="1"/>
</dbReference>
<keyword evidence="4" id="KW-1185">Reference proteome</keyword>
<dbReference type="PANTHER" id="PTHR24543:SF325">
    <property type="entry name" value="F5_8 TYPE C DOMAIN-CONTAINING PROTEIN"/>
    <property type="match status" value="1"/>
</dbReference>
<dbReference type="SMART" id="SM00231">
    <property type="entry name" value="FA58C"/>
    <property type="match status" value="1"/>
</dbReference>
<dbReference type="InterPro" id="IPR000421">
    <property type="entry name" value="FA58C"/>
</dbReference>
<organism evidence="3 4">
    <name type="scientific">Muraenolepis orangiensis</name>
    <name type="common">Patagonian moray cod</name>
    <dbReference type="NCBI Taxonomy" id="630683"/>
    <lineage>
        <taxon>Eukaryota</taxon>
        <taxon>Metazoa</taxon>
        <taxon>Chordata</taxon>
        <taxon>Craniata</taxon>
        <taxon>Vertebrata</taxon>
        <taxon>Euteleostomi</taxon>
        <taxon>Actinopterygii</taxon>
        <taxon>Neopterygii</taxon>
        <taxon>Teleostei</taxon>
        <taxon>Neoteleostei</taxon>
        <taxon>Acanthomorphata</taxon>
        <taxon>Zeiogadaria</taxon>
        <taxon>Gadariae</taxon>
        <taxon>Gadiformes</taxon>
        <taxon>Muraenolepidoidei</taxon>
        <taxon>Muraenolepididae</taxon>
        <taxon>Muraenolepis</taxon>
    </lineage>
</organism>
<dbReference type="Pfam" id="PF00754">
    <property type="entry name" value="F5_F8_type_C"/>
    <property type="match status" value="1"/>
</dbReference>
<evidence type="ECO:0000313" key="4">
    <source>
        <dbReference type="Proteomes" id="UP001148018"/>
    </source>
</evidence>
<dbReference type="OrthoDB" id="26719at2759"/>
<evidence type="ECO:0000313" key="3">
    <source>
        <dbReference type="EMBL" id="KAJ3595002.1"/>
    </source>
</evidence>
<evidence type="ECO:0000259" key="2">
    <source>
        <dbReference type="PROSITE" id="PS50022"/>
    </source>
</evidence>
<dbReference type="Gene3D" id="2.60.120.260">
    <property type="entry name" value="Galactose-binding domain-like"/>
    <property type="match status" value="1"/>
</dbReference>
<proteinExistence type="inferred from homology"/>
<feature type="domain" description="F5/8 type C" evidence="2">
    <location>
        <begin position="1"/>
        <end position="110"/>
    </location>
</feature>
<dbReference type="CDD" id="cd00057">
    <property type="entry name" value="FA58C"/>
    <property type="match status" value="1"/>
</dbReference>
<dbReference type="SUPFAM" id="SSF49785">
    <property type="entry name" value="Galactose-binding domain-like"/>
    <property type="match status" value="1"/>
</dbReference>
<dbReference type="Proteomes" id="UP001148018">
    <property type="component" value="Unassembled WGS sequence"/>
</dbReference>
<dbReference type="PANTHER" id="PTHR24543">
    <property type="entry name" value="MULTICOPPER OXIDASE-RELATED"/>
    <property type="match status" value="1"/>
</dbReference>
<protein>
    <recommendedName>
        <fullName evidence="2">F5/8 type C domain-containing protein</fullName>
    </recommendedName>
</protein>
<accession>A0A9Q0IC28</accession>
<dbReference type="AlphaFoldDB" id="A0A9Q0IC28"/>
<dbReference type="PROSITE" id="PS50022">
    <property type="entry name" value="FA58C_3"/>
    <property type="match status" value="1"/>
</dbReference>
<gene>
    <name evidence="3" type="ORF">NHX12_004307</name>
</gene>
<dbReference type="EMBL" id="JANIIK010000111">
    <property type="protein sequence ID" value="KAJ3595002.1"/>
    <property type="molecule type" value="Genomic_DNA"/>
</dbReference>
<comment type="caution">
    <text evidence="3">The sequence shown here is derived from an EMBL/GenBank/DDBJ whole genome shotgun (WGS) entry which is preliminary data.</text>
</comment>
<sequence>MLAGLRRATLHQWLEVDLGGRTRITAAATQGRYGSSDWLMSYLLMFSDTGNNWKQYRQEDSIGLFSSNSNADSVVQHTQQQPVLARYLRLVPLEWNPSGRIGLRLETYGCPY</sequence>
<name>A0A9Q0IC28_9TELE</name>
<reference evidence="3" key="1">
    <citation type="submission" date="2022-07" db="EMBL/GenBank/DDBJ databases">
        <title>Chromosome-level genome of Muraenolepis orangiensis.</title>
        <authorList>
            <person name="Kim J."/>
        </authorList>
    </citation>
    <scope>NUCLEOTIDE SEQUENCE</scope>
    <source>
        <strain evidence="3">KU_S4_2022</strain>
        <tissue evidence="3">Muscle</tissue>
    </source>
</reference>
<feature type="non-terminal residue" evidence="3">
    <location>
        <position position="112"/>
    </location>
</feature>